<evidence type="ECO:0000256" key="1">
    <source>
        <dbReference type="ARBA" id="ARBA00005008"/>
    </source>
</evidence>
<dbReference type="InterPro" id="IPR037523">
    <property type="entry name" value="VOC_core"/>
</dbReference>
<dbReference type="Pfam" id="PF00903">
    <property type="entry name" value="Glyoxalase"/>
    <property type="match status" value="1"/>
</dbReference>
<evidence type="ECO:0000256" key="10">
    <source>
        <dbReference type="ARBA" id="ARBA00030892"/>
    </source>
</evidence>
<evidence type="ECO:0000256" key="8">
    <source>
        <dbReference type="ARBA" id="ARBA00030291"/>
    </source>
</evidence>
<dbReference type="GO" id="GO:0046872">
    <property type="term" value="F:metal ion binding"/>
    <property type="evidence" value="ECO:0007669"/>
    <property type="project" value="UniProtKB-KW"/>
</dbReference>
<protein>
    <recommendedName>
        <fullName evidence="4">Lactoylglutathione lyase</fullName>
        <ecNumber evidence="3">4.4.1.5</ecNumber>
    </recommendedName>
    <alternativeName>
        <fullName evidence="10">Aldoketomutase</fullName>
    </alternativeName>
    <alternativeName>
        <fullName evidence="9">Glyoxalase I</fullName>
    </alternativeName>
    <alternativeName>
        <fullName evidence="8">Ketone-aldehyde mutase</fullName>
    </alternativeName>
    <alternativeName>
        <fullName evidence="11">Methylglyoxalase</fullName>
    </alternativeName>
    <alternativeName>
        <fullName evidence="12">S-D-lactoylglutathione methylglyoxal lyase</fullName>
    </alternativeName>
</protein>
<dbReference type="InterPro" id="IPR004361">
    <property type="entry name" value="Glyoxalase_1"/>
</dbReference>
<evidence type="ECO:0000256" key="7">
    <source>
        <dbReference type="ARBA" id="ARBA00023239"/>
    </source>
</evidence>
<dbReference type="InterPro" id="IPR018146">
    <property type="entry name" value="Glyoxalase_1_CS"/>
</dbReference>
<feature type="binding site" evidence="15">
    <location>
        <position position="145"/>
    </location>
    <ligand>
        <name>Zn(2+)</name>
        <dbReference type="ChEBI" id="CHEBI:29105"/>
        <note>ligand shared between dimeric partners</note>
    </ligand>
</feature>
<feature type="signal peptide" evidence="16">
    <location>
        <begin position="1"/>
        <end position="23"/>
    </location>
</feature>
<dbReference type="GO" id="GO:0004462">
    <property type="term" value="F:lactoylglutathione lyase activity"/>
    <property type="evidence" value="ECO:0007669"/>
    <property type="project" value="UniProtKB-EC"/>
</dbReference>
<dbReference type="PROSITE" id="PS51819">
    <property type="entry name" value="VOC"/>
    <property type="match status" value="1"/>
</dbReference>
<comment type="cofactor">
    <cofactor evidence="15">
        <name>Zn(2+)</name>
        <dbReference type="ChEBI" id="CHEBI:29105"/>
    </cofactor>
    <text evidence="15">Binds 1 zinc ion per subunit. In the homodimer, two zinc ions are bound between subunits.</text>
</comment>
<keyword evidence="5 15" id="KW-0479">Metal-binding</keyword>
<dbReference type="CDD" id="cd07233">
    <property type="entry name" value="GlxI_Zn"/>
    <property type="match status" value="1"/>
</dbReference>
<sequence>MRLFMILVCLLLLGSTLLTSALAQSFKESAKNNPGLQTFVERATKSYFFHHTMVRIKDPRASLDFYSRIMGMSLLKRLDFADLRFSNYYMGYEDTSRAPNDPLRRTAWAFSQRGVIELTHMWGTETNRNFTGYHNGNTEPLGYGHIGINVDNVQKAINRFESLGVRFVQRIRSGNRDLVAFIQDPDGYWIEIFDTMSAVQTAIDNNAV</sequence>
<feature type="binding site" evidence="15">
    <location>
        <position position="117"/>
    </location>
    <ligand>
        <name>Zn(2+)</name>
        <dbReference type="ChEBI" id="CHEBI:29105"/>
        <note>ligand shared between dimeric partners</note>
    </ligand>
</feature>
<evidence type="ECO:0000256" key="15">
    <source>
        <dbReference type="PIRSR" id="PIRSR604361-3"/>
    </source>
</evidence>
<organism evidence="18 19">
    <name type="scientific">Striga hermonthica</name>
    <name type="common">Purple witchweed</name>
    <name type="synonym">Buchnera hermonthica</name>
    <dbReference type="NCBI Taxonomy" id="68872"/>
    <lineage>
        <taxon>Eukaryota</taxon>
        <taxon>Viridiplantae</taxon>
        <taxon>Streptophyta</taxon>
        <taxon>Embryophyta</taxon>
        <taxon>Tracheophyta</taxon>
        <taxon>Spermatophyta</taxon>
        <taxon>Magnoliopsida</taxon>
        <taxon>eudicotyledons</taxon>
        <taxon>Gunneridae</taxon>
        <taxon>Pentapetalae</taxon>
        <taxon>asterids</taxon>
        <taxon>lamiids</taxon>
        <taxon>Lamiales</taxon>
        <taxon>Orobanchaceae</taxon>
        <taxon>Buchnereae</taxon>
        <taxon>Striga</taxon>
    </lineage>
</organism>
<dbReference type="InterPro" id="IPR029068">
    <property type="entry name" value="Glyas_Bleomycin-R_OHBP_Dase"/>
</dbReference>
<evidence type="ECO:0000256" key="14">
    <source>
        <dbReference type="PIRSR" id="PIRSR604361-1"/>
    </source>
</evidence>
<dbReference type="SUPFAM" id="SSF54593">
    <property type="entry name" value="Glyoxalase/Bleomycin resistance protein/Dihydroxybiphenyl dioxygenase"/>
    <property type="match status" value="1"/>
</dbReference>
<name>A0A9N7NN32_STRHE</name>
<comment type="pathway">
    <text evidence="1">Secondary metabolite metabolism; methylglyoxal degradation; (R)-lactate from methylglyoxal: step 1/2.</text>
</comment>
<gene>
    <name evidence="18" type="ORF">SHERM_29222</name>
</gene>
<evidence type="ECO:0000256" key="4">
    <source>
        <dbReference type="ARBA" id="ARBA00018701"/>
    </source>
</evidence>
<feature type="active site" description="Proton donor/acceptor" evidence="14">
    <location>
        <position position="191"/>
    </location>
</feature>
<evidence type="ECO:0000256" key="16">
    <source>
        <dbReference type="SAM" id="SignalP"/>
    </source>
</evidence>
<comment type="caution">
    <text evidence="18">The sequence shown here is derived from an EMBL/GenBank/DDBJ whole genome shotgun (WGS) entry which is preliminary data.</text>
</comment>
<comment type="catalytic activity">
    <reaction evidence="13">
        <text>(R)-S-lactoylglutathione = methylglyoxal + glutathione</text>
        <dbReference type="Rhea" id="RHEA:19069"/>
        <dbReference type="ChEBI" id="CHEBI:17158"/>
        <dbReference type="ChEBI" id="CHEBI:57474"/>
        <dbReference type="ChEBI" id="CHEBI:57925"/>
        <dbReference type="EC" id="4.4.1.5"/>
    </reaction>
</comment>
<dbReference type="InterPro" id="IPR004360">
    <property type="entry name" value="Glyas_Fos-R_dOase_dom"/>
</dbReference>
<feature type="domain" description="VOC" evidence="17">
    <location>
        <begin position="48"/>
        <end position="195"/>
    </location>
</feature>
<dbReference type="EC" id="4.4.1.5" evidence="3"/>
<proteinExistence type="inferred from homology"/>
<keyword evidence="7 18" id="KW-0456">Lyase</keyword>
<dbReference type="Gene3D" id="3.10.180.10">
    <property type="entry name" value="2,3-Dihydroxybiphenyl 1,2-Dioxygenase, domain 1"/>
    <property type="match status" value="1"/>
</dbReference>
<dbReference type="AlphaFoldDB" id="A0A9N7NN32"/>
<evidence type="ECO:0000256" key="11">
    <source>
        <dbReference type="ARBA" id="ARBA00032460"/>
    </source>
</evidence>
<dbReference type="OrthoDB" id="16820at2759"/>
<evidence type="ECO:0000256" key="3">
    <source>
        <dbReference type="ARBA" id="ARBA00012081"/>
    </source>
</evidence>
<evidence type="ECO:0000256" key="9">
    <source>
        <dbReference type="ARBA" id="ARBA00030537"/>
    </source>
</evidence>
<keyword evidence="19" id="KW-1185">Reference proteome</keyword>
<evidence type="ECO:0000256" key="6">
    <source>
        <dbReference type="ARBA" id="ARBA00022833"/>
    </source>
</evidence>
<dbReference type="PROSITE" id="PS00934">
    <property type="entry name" value="GLYOXALASE_I_1"/>
    <property type="match status" value="1"/>
</dbReference>
<dbReference type="PANTHER" id="PTHR10374:SF30">
    <property type="entry name" value="LACTOYLGLUTATHIONE LYASE"/>
    <property type="match status" value="1"/>
</dbReference>
<evidence type="ECO:0000256" key="5">
    <source>
        <dbReference type="ARBA" id="ARBA00022723"/>
    </source>
</evidence>
<dbReference type="Proteomes" id="UP001153555">
    <property type="component" value="Unassembled WGS sequence"/>
</dbReference>
<evidence type="ECO:0000256" key="2">
    <source>
        <dbReference type="ARBA" id="ARBA00010363"/>
    </source>
</evidence>
<dbReference type="PANTHER" id="PTHR10374">
    <property type="entry name" value="LACTOYLGLUTATHIONE LYASE GLYOXALASE I"/>
    <property type="match status" value="1"/>
</dbReference>
<evidence type="ECO:0000259" key="17">
    <source>
        <dbReference type="PROSITE" id="PS51819"/>
    </source>
</evidence>
<dbReference type="EMBL" id="CACSLK010027842">
    <property type="protein sequence ID" value="CAA0833966.1"/>
    <property type="molecule type" value="Genomic_DNA"/>
</dbReference>
<accession>A0A9N7NN32</accession>
<evidence type="ECO:0000313" key="19">
    <source>
        <dbReference type="Proteomes" id="UP001153555"/>
    </source>
</evidence>
<evidence type="ECO:0000256" key="13">
    <source>
        <dbReference type="ARBA" id="ARBA00048273"/>
    </source>
</evidence>
<keyword evidence="16" id="KW-0732">Signal</keyword>
<keyword evidence="6 15" id="KW-0862">Zinc</keyword>
<feature type="binding site" evidence="15">
    <location>
        <position position="191"/>
    </location>
    <ligand>
        <name>Zn(2+)</name>
        <dbReference type="ChEBI" id="CHEBI:29105"/>
        <note>ligand shared between dimeric partners</note>
    </ligand>
</feature>
<evidence type="ECO:0000256" key="12">
    <source>
        <dbReference type="ARBA" id="ARBA00033298"/>
    </source>
</evidence>
<evidence type="ECO:0000313" key="18">
    <source>
        <dbReference type="EMBL" id="CAA0833966.1"/>
    </source>
</evidence>
<comment type="similarity">
    <text evidence="2">Belongs to the glyoxalase I family.</text>
</comment>
<reference evidence="18" key="1">
    <citation type="submission" date="2019-12" db="EMBL/GenBank/DDBJ databases">
        <authorList>
            <person name="Scholes J."/>
        </authorList>
    </citation>
    <scope>NUCLEOTIDE SEQUENCE</scope>
</reference>
<feature type="chain" id="PRO_5040206253" description="Lactoylglutathione lyase" evidence="16">
    <location>
        <begin position="24"/>
        <end position="208"/>
    </location>
</feature>
<dbReference type="NCBIfam" id="TIGR00068">
    <property type="entry name" value="glyox_I"/>
    <property type="match status" value="1"/>
</dbReference>